<evidence type="ECO:0000256" key="1">
    <source>
        <dbReference type="ARBA" id="ARBA00000441"/>
    </source>
</evidence>
<dbReference type="InterPro" id="IPR000771">
    <property type="entry name" value="FBA_II"/>
</dbReference>
<keyword evidence="9 11" id="KW-0324">Glycolysis</keyword>
<comment type="pathway">
    <text evidence="3">Carbohydrate biosynthesis; Calvin cycle.</text>
</comment>
<dbReference type="SUPFAM" id="SSF51569">
    <property type="entry name" value="Aldolase"/>
    <property type="match status" value="1"/>
</dbReference>
<evidence type="ECO:0000256" key="8">
    <source>
        <dbReference type="ARBA" id="ARBA00022833"/>
    </source>
</evidence>
<dbReference type="PIRSF" id="PIRSF001359">
    <property type="entry name" value="F_bP_aldolase_II"/>
    <property type="match status" value="1"/>
</dbReference>
<dbReference type="PANTHER" id="PTHR30559:SF0">
    <property type="entry name" value="FRUCTOSE-BISPHOSPHATE ALDOLASE"/>
    <property type="match status" value="1"/>
</dbReference>
<comment type="caution">
    <text evidence="12">The sequence shown here is derived from an EMBL/GenBank/DDBJ whole genome shotgun (WGS) entry which is preliminary data.</text>
</comment>
<comment type="function">
    <text evidence="11">Catalyzes the aldol condensation of dihydroxyacetone phosphate (DHAP or glycerone-phosphate) with glyceraldehyde 3-phosphate (G3P) to form fructose 1,6-bisphosphate (FBP) in gluconeogenesis and the reverse reaction in glycolysis.</text>
</comment>
<dbReference type="NCBIfam" id="TIGR01520">
    <property type="entry name" value="FruBisAldo_II_A"/>
    <property type="match status" value="1"/>
</dbReference>
<dbReference type="Proteomes" id="UP000781958">
    <property type="component" value="Unassembled WGS sequence"/>
</dbReference>
<dbReference type="PROSITE" id="PS00806">
    <property type="entry name" value="ALDOLASE_CLASS_II_2"/>
    <property type="match status" value="1"/>
</dbReference>
<dbReference type="PANTHER" id="PTHR30559">
    <property type="entry name" value="FRUCTOSE-BISPHOSPHATE ALDOLASE CLASS 2"/>
    <property type="match status" value="1"/>
</dbReference>
<dbReference type="RefSeq" id="WP_209768642.1">
    <property type="nucleotide sequence ID" value="NZ_JAGINP010000016.1"/>
</dbReference>
<evidence type="ECO:0000256" key="11">
    <source>
        <dbReference type="RuleBase" id="RU366023"/>
    </source>
</evidence>
<keyword evidence="7 11" id="KW-0479">Metal-binding</keyword>
<comment type="similarity">
    <text evidence="4 11">Belongs to the class II fructose-bisphosphate aldolase family.</text>
</comment>
<accession>A0ABS4SPG9</accession>
<evidence type="ECO:0000256" key="6">
    <source>
        <dbReference type="ARBA" id="ARBA00022567"/>
    </source>
</evidence>
<protein>
    <recommendedName>
        <fullName evidence="5 11">Fructose-bisphosphate aldolase</fullName>
        <shortName evidence="11">FBP aldolase</shortName>
        <ecNumber evidence="5 11">4.1.2.13</ecNumber>
    </recommendedName>
</protein>
<evidence type="ECO:0000256" key="3">
    <source>
        <dbReference type="ARBA" id="ARBA00005215"/>
    </source>
</evidence>
<evidence type="ECO:0000256" key="7">
    <source>
        <dbReference type="ARBA" id="ARBA00022723"/>
    </source>
</evidence>
<gene>
    <name evidence="12" type="ORF">J2851_004236</name>
</gene>
<dbReference type="InterPro" id="IPR013785">
    <property type="entry name" value="Aldolase_TIM"/>
</dbReference>
<sequence length="363" mass="38323">MSDQELRQRPKLAPGVVTGADYLALLDACRTGGYALPAVNVIGTNSINAVLEAAARNKSDVIIQLSNGGARFFAGEGCPDAHTARVLGAVSAAQHVHLLAEAYGVCVIMHTDHADRSLLPWVNGMIDHGEAFMARTGKPLFSSHMIDLSAEPLETNIAECAKVLKRLAPLGMSLEIELGVTGGEEDGIGHDLEESADNAHLYTQPEDVLRAWDALSPIGHVTIAASFGNVHGVYAPGNVKLRPEILKASQEAVAVRTGGDKPLSLVFHGGSGSEKDKIRDAVSYGVFKMNIDTDTQFAFASAIGGYVNANPVAFTHQIDPATGAPQKKLYDPRKWLRVGEKGVAARLDEAFADLGSAGRSLAG</sequence>
<organism evidence="12 13">
    <name type="scientific">Azospirillum rugosum</name>
    <dbReference type="NCBI Taxonomy" id="416170"/>
    <lineage>
        <taxon>Bacteria</taxon>
        <taxon>Pseudomonadati</taxon>
        <taxon>Pseudomonadota</taxon>
        <taxon>Alphaproteobacteria</taxon>
        <taxon>Rhodospirillales</taxon>
        <taxon>Azospirillaceae</taxon>
        <taxon>Azospirillum</taxon>
    </lineage>
</organism>
<dbReference type="NCBIfam" id="NF006628">
    <property type="entry name" value="PRK09197.1"/>
    <property type="match status" value="1"/>
</dbReference>
<evidence type="ECO:0000256" key="10">
    <source>
        <dbReference type="ARBA" id="ARBA00023239"/>
    </source>
</evidence>
<comment type="cofactor">
    <cofactor evidence="11">
        <name>Zn(2+)</name>
        <dbReference type="ChEBI" id="CHEBI:29105"/>
    </cofactor>
    <text evidence="11">Binds 2 Zn(2+) ions per subunit. One is catalytic and the other provides a structural contribution.</text>
</comment>
<evidence type="ECO:0000313" key="13">
    <source>
        <dbReference type="Proteomes" id="UP000781958"/>
    </source>
</evidence>
<comment type="pathway">
    <text evidence="2 11">Carbohydrate degradation; glycolysis; D-glyceraldehyde 3-phosphate and glycerone phosphate from D-glucose: step 4/4.</text>
</comment>
<keyword evidence="8 11" id="KW-0862">Zinc</keyword>
<dbReference type="GO" id="GO:0004332">
    <property type="term" value="F:fructose-bisphosphate aldolase activity"/>
    <property type="evidence" value="ECO:0007669"/>
    <property type="project" value="UniProtKB-EC"/>
</dbReference>
<keyword evidence="13" id="KW-1185">Reference proteome</keyword>
<proteinExistence type="inferred from homology"/>
<dbReference type="NCBIfam" id="TIGR00167">
    <property type="entry name" value="cbbA"/>
    <property type="match status" value="1"/>
</dbReference>
<evidence type="ECO:0000256" key="5">
    <source>
        <dbReference type="ARBA" id="ARBA00013068"/>
    </source>
</evidence>
<reference evidence="12 13" key="1">
    <citation type="submission" date="2021-03" db="EMBL/GenBank/DDBJ databases">
        <title>Genomic Encyclopedia of Type Strains, Phase III (KMG-III): the genomes of soil and plant-associated and newly described type strains.</title>
        <authorList>
            <person name="Whitman W."/>
        </authorList>
    </citation>
    <scope>NUCLEOTIDE SEQUENCE [LARGE SCALE GENOMIC DNA]</scope>
    <source>
        <strain evidence="12 13">IMMIB AFH-6</strain>
    </source>
</reference>
<keyword evidence="10 11" id="KW-0456">Lyase</keyword>
<evidence type="ECO:0000313" key="12">
    <source>
        <dbReference type="EMBL" id="MBP2294446.1"/>
    </source>
</evidence>
<evidence type="ECO:0000256" key="2">
    <source>
        <dbReference type="ARBA" id="ARBA00004714"/>
    </source>
</evidence>
<comment type="catalytic activity">
    <reaction evidence="1 11">
        <text>beta-D-fructose 1,6-bisphosphate = D-glyceraldehyde 3-phosphate + dihydroxyacetone phosphate</text>
        <dbReference type="Rhea" id="RHEA:14729"/>
        <dbReference type="ChEBI" id="CHEBI:32966"/>
        <dbReference type="ChEBI" id="CHEBI:57642"/>
        <dbReference type="ChEBI" id="CHEBI:59776"/>
        <dbReference type="EC" id="4.1.2.13"/>
    </reaction>
</comment>
<dbReference type="Pfam" id="PF01116">
    <property type="entry name" value="F_bP_aldolase"/>
    <property type="match status" value="1"/>
</dbReference>
<dbReference type="InterPro" id="IPR006411">
    <property type="entry name" value="Fruct_bisP_bact"/>
</dbReference>
<dbReference type="EMBL" id="JAGINP010000016">
    <property type="protein sequence ID" value="MBP2294446.1"/>
    <property type="molecule type" value="Genomic_DNA"/>
</dbReference>
<dbReference type="Gene3D" id="3.20.20.70">
    <property type="entry name" value="Aldolase class I"/>
    <property type="match status" value="1"/>
</dbReference>
<dbReference type="EC" id="4.1.2.13" evidence="5 11"/>
<evidence type="ECO:0000256" key="9">
    <source>
        <dbReference type="ARBA" id="ARBA00023152"/>
    </source>
</evidence>
<keyword evidence="6" id="KW-0113">Calvin cycle</keyword>
<evidence type="ECO:0000256" key="4">
    <source>
        <dbReference type="ARBA" id="ARBA00005812"/>
    </source>
</evidence>
<name>A0ABS4SPG9_9PROT</name>